<dbReference type="OrthoDB" id="2430314at2759"/>
<dbReference type="InterPro" id="IPR058353">
    <property type="entry name" value="DUF8040"/>
</dbReference>
<keyword evidence="6" id="KW-0378">Hydrolase</keyword>
<keyword evidence="4" id="KW-0540">Nuclease</keyword>
<evidence type="ECO:0000256" key="5">
    <source>
        <dbReference type="ARBA" id="ARBA00022723"/>
    </source>
</evidence>
<comment type="subcellular location">
    <subcellularLocation>
        <location evidence="2">Nucleus</location>
    </subcellularLocation>
</comment>
<dbReference type="GO" id="GO:0004518">
    <property type="term" value="F:nuclease activity"/>
    <property type="evidence" value="ECO:0007669"/>
    <property type="project" value="UniProtKB-KW"/>
</dbReference>
<dbReference type="Proteomes" id="UP000613580">
    <property type="component" value="Unassembled WGS sequence"/>
</dbReference>
<evidence type="ECO:0000256" key="2">
    <source>
        <dbReference type="ARBA" id="ARBA00004123"/>
    </source>
</evidence>
<evidence type="ECO:0000313" key="12">
    <source>
        <dbReference type="Proteomes" id="UP000613580"/>
    </source>
</evidence>
<dbReference type="PANTHER" id="PTHR22930:SF251">
    <property type="entry name" value="DDE TNP4 DOMAIN-CONTAINING PROTEIN"/>
    <property type="match status" value="1"/>
</dbReference>
<organism evidence="11 12">
    <name type="scientific">Mycena chlorophos</name>
    <name type="common">Agaric fungus</name>
    <name type="synonym">Agaricus chlorophos</name>
    <dbReference type="NCBI Taxonomy" id="658473"/>
    <lineage>
        <taxon>Eukaryota</taxon>
        <taxon>Fungi</taxon>
        <taxon>Dikarya</taxon>
        <taxon>Basidiomycota</taxon>
        <taxon>Agaricomycotina</taxon>
        <taxon>Agaricomycetes</taxon>
        <taxon>Agaricomycetidae</taxon>
        <taxon>Agaricales</taxon>
        <taxon>Marasmiineae</taxon>
        <taxon>Mycenaceae</taxon>
        <taxon>Mycena</taxon>
    </lineage>
</organism>
<comment type="similarity">
    <text evidence="3">Belongs to the HARBI1 family.</text>
</comment>
<dbReference type="GO" id="GO:0016787">
    <property type="term" value="F:hydrolase activity"/>
    <property type="evidence" value="ECO:0007669"/>
    <property type="project" value="UniProtKB-KW"/>
</dbReference>
<evidence type="ECO:0000256" key="3">
    <source>
        <dbReference type="ARBA" id="ARBA00006958"/>
    </source>
</evidence>
<protein>
    <submittedName>
        <fullName evidence="11">DDE Tnp4 domain-containing protein</fullName>
    </submittedName>
</protein>
<proteinExistence type="inferred from homology"/>
<dbReference type="GO" id="GO:0046872">
    <property type="term" value="F:metal ion binding"/>
    <property type="evidence" value="ECO:0007669"/>
    <property type="project" value="UniProtKB-KW"/>
</dbReference>
<evidence type="ECO:0000256" key="7">
    <source>
        <dbReference type="ARBA" id="ARBA00023242"/>
    </source>
</evidence>
<gene>
    <name evidence="11" type="ORF">HMN09_01419000</name>
</gene>
<evidence type="ECO:0000256" key="6">
    <source>
        <dbReference type="ARBA" id="ARBA00022801"/>
    </source>
</evidence>
<feature type="domain" description="DDE Tnp4" evidence="9">
    <location>
        <begin position="131"/>
        <end position="186"/>
    </location>
</feature>
<dbReference type="PANTHER" id="PTHR22930">
    <property type="match status" value="1"/>
</dbReference>
<dbReference type="AlphaFoldDB" id="A0A8H6VQE1"/>
<keyword evidence="5" id="KW-0479">Metal-binding</keyword>
<reference evidence="11" key="1">
    <citation type="submission" date="2020-05" db="EMBL/GenBank/DDBJ databases">
        <title>Mycena genomes resolve the evolution of fungal bioluminescence.</title>
        <authorList>
            <person name="Tsai I.J."/>
        </authorList>
    </citation>
    <scope>NUCLEOTIDE SEQUENCE</scope>
    <source>
        <strain evidence="11">110903Hualien_Pintung</strain>
    </source>
</reference>
<evidence type="ECO:0000259" key="10">
    <source>
        <dbReference type="Pfam" id="PF26138"/>
    </source>
</evidence>
<accession>A0A8H6VQE1</accession>
<sequence length="290" mass="33332">MAANIQDLLLLQMQELQDTASIVVHLVTCVAVLYSSNAYWSQPYHTSKLTGIAWVHELMGGHSERIHNEFGVHLHVFVSLLIELRSMGYGDSKHVTLEEQLAIFLYICRTGLGCRHVGERFQRSNDTITNPQTREELFNLRHAQARNIIERIFGVIKKRWRILVVPPSYDLKLQARVPAALAALHNFILDRDPEEHVDPTVVDDPTPGYRPYMDSIGTIATERYNAQESDDSIVLRDQIADEMWAQYQEYLERRGADMDEMELDNSDDDEEDRPDEEGYQSAMQDEADDL</sequence>
<feature type="compositionally biased region" description="Acidic residues" evidence="8">
    <location>
        <begin position="258"/>
        <end position="278"/>
    </location>
</feature>
<evidence type="ECO:0000313" key="11">
    <source>
        <dbReference type="EMBL" id="KAF7288196.1"/>
    </source>
</evidence>
<evidence type="ECO:0000256" key="1">
    <source>
        <dbReference type="ARBA" id="ARBA00001968"/>
    </source>
</evidence>
<evidence type="ECO:0000259" key="9">
    <source>
        <dbReference type="Pfam" id="PF13359"/>
    </source>
</evidence>
<dbReference type="Pfam" id="PF26138">
    <property type="entry name" value="DUF8040"/>
    <property type="match status" value="1"/>
</dbReference>
<keyword evidence="12" id="KW-1185">Reference proteome</keyword>
<dbReference type="Pfam" id="PF13359">
    <property type="entry name" value="DDE_Tnp_4"/>
    <property type="match status" value="1"/>
</dbReference>
<dbReference type="InterPro" id="IPR027806">
    <property type="entry name" value="HARBI1_dom"/>
</dbReference>
<name>A0A8H6VQE1_MYCCL</name>
<dbReference type="InterPro" id="IPR045249">
    <property type="entry name" value="HARBI1-like"/>
</dbReference>
<evidence type="ECO:0000256" key="4">
    <source>
        <dbReference type="ARBA" id="ARBA00022722"/>
    </source>
</evidence>
<dbReference type="EMBL" id="JACAZE010000047">
    <property type="protein sequence ID" value="KAF7288196.1"/>
    <property type="molecule type" value="Genomic_DNA"/>
</dbReference>
<feature type="region of interest" description="Disordered" evidence="8">
    <location>
        <begin position="255"/>
        <end position="290"/>
    </location>
</feature>
<comment type="cofactor">
    <cofactor evidence="1">
        <name>a divalent metal cation</name>
        <dbReference type="ChEBI" id="CHEBI:60240"/>
    </cofactor>
</comment>
<feature type="domain" description="DUF8040" evidence="10">
    <location>
        <begin position="46"/>
        <end position="129"/>
    </location>
</feature>
<comment type="caution">
    <text evidence="11">The sequence shown here is derived from an EMBL/GenBank/DDBJ whole genome shotgun (WGS) entry which is preliminary data.</text>
</comment>
<dbReference type="GO" id="GO:0005634">
    <property type="term" value="C:nucleus"/>
    <property type="evidence" value="ECO:0007669"/>
    <property type="project" value="UniProtKB-SubCell"/>
</dbReference>
<keyword evidence="7" id="KW-0539">Nucleus</keyword>
<evidence type="ECO:0000256" key="8">
    <source>
        <dbReference type="SAM" id="MobiDB-lite"/>
    </source>
</evidence>